<keyword evidence="3" id="KW-1185">Reference proteome</keyword>
<dbReference type="OrthoDB" id="2449067at2759"/>
<dbReference type="EMBL" id="CAMKVN010013303">
    <property type="protein sequence ID" value="CAI2195934.1"/>
    <property type="molecule type" value="Genomic_DNA"/>
</dbReference>
<dbReference type="AlphaFoldDB" id="A0A9W4T7L4"/>
<protein>
    <submittedName>
        <fullName evidence="2">18562_t:CDS:1</fullName>
    </submittedName>
</protein>
<accession>A0A9W4T7L4</accession>
<name>A0A9W4T7L4_9GLOM</name>
<feature type="region of interest" description="Disordered" evidence="1">
    <location>
        <begin position="122"/>
        <end position="141"/>
    </location>
</feature>
<feature type="non-terminal residue" evidence="2">
    <location>
        <position position="1"/>
    </location>
</feature>
<feature type="non-terminal residue" evidence="2">
    <location>
        <position position="141"/>
    </location>
</feature>
<comment type="caution">
    <text evidence="2">The sequence shown here is derived from an EMBL/GenBank/DDBJ whole genome shotgun (WGS) entry which is preliminary data.</text>
</comment>
<organism evidence="2 3">
    <name type="scientific">Funneliformis geosporum</name>
    <dbReference type="NCBI Taxonomy" id="1117311"/>
    <lineage>
        <taxon>Eukaryota</taxon>
        <taxon>Fungi</taxon>
        <taxon>Fungi incertae sedis</taxon>
        <taxon>Mucoromycota</taxon>
        <taxon>Glomeromycotina</taxon>
        <taxon>Glomeromycetes</taxon>
        <taxon>Glomerales</taxon>
        <taxon>Glomeraceae</taxon>
        <taxon>Funneliformis</taxon>
    </lineage>
</organism>
<evidence type="ECO:0000313" key="2">
    <source>
        <dbReference type="EMBL" id="CAI2195934.1"/>
    </source>
</evidence>
<reference evidence="2" key="1">
    <citation type="submission" date="2022-08" db="EMBL/GenBank/DDBJ databases">
        <authorList>
            <person name="Kallberg Y."/>
            <person name="Tangrot J."/>
            <person name="Rosling A."/>
        </authorList>
    </citation>
    <scope>NUCLEOTIDE SEQUENCE</scope>
    <source>
        <strain evidence="2">Wild A</strain>
    </source>
</reference>
<sequence length="141" mass="16317">DIENTKLIYKLRTCFGCQKYLYCGIYLDQNKCKYPHKQKPTKLNCTSQLTKYNYQIIHEKGLETSWCSACNSAFGRLKSSNIKKLTKAKNIKKTTIRLSKTSDLITDLDDLLSLFTKDISENEEKSDSELESIKNNDDELK</sequence>
<dbReference type="Proteomes" id="UP001153678">
    <property type="component" value="Unassembled WGS sequence"/>
</dbReference>
<gene>
    <name evidence="2" type="ORF">FWILDA_LOCUS17325</name>
</gene>
<evidence type="ECO:0000256" key="1">
    <source>
        <dbReference type="SAM" id="MobiDB-lite"/>
    </source>
</evidence>
<proteinExistence type="predicted"/>
<evidence type="ECO:0000313" key="3">
    <source>
        <dbReference type="Proteomes" id="UP001153678"/>
    </source>
</evidence>